<dbReference type="Pfam" id="PF12458">
    <property type="entry name" value="DUF3686"/>
    <property type="match status" value="1"/>
</dbReference>
<accession>A0A8J8SE11</accession>
<dbReference type="KEGG" id="vgu:HYG85_19745"/>
<reference evidence="4 5" key="1">
    <citation type="submission" date="2020-07" db="EMBL/GenBank/DDBJ databases">
        <title>Vallitalea guaymasensis genome.</title>
        <authorList>
            <person name="Postec A."/>
        </authorList>
    </citation>
    <scope>NUCLEOTIDE SEQUENCE [LARGE SCALE GENOMIC DNA]</scope>
    <source>
        <strain evidence="4 5">Ra1766G1</strain>
    </source>
</reference>
<dbReference type="EMBL" id="CP058561">
    <property type="protein sequence ID" value="QUH31031.1"/>
    <property type="molecule type" value="Genomic_DNA"/>
</dbReference>
<name>A0A8J8SE11_9FIRM</name>
<dbReference type="Pfam" id="PF25472">
    <property type="entry name" value="DUF7902"/>
    <property type="match status" value="1"/>
</dbReference>
<evidence type="ECO:0000259" key="2">
    <source>
        <dbReference type="Pfam" id="PF12458"/>
    </source>
</evidence>
<gene>
    <name evidence="4" type="ORF">HYG85_19745</name>
</gene>
<evidence type="ECO:0000259" key="1">
    <source>
        <dbReference type="Pfam" id="PF00004"/>
    </source>
</evidence>
<evidence type="ECO:0000313" key="5">
    <source>
        <dbReference type="Proteomes" id="UP000677305"/>
    </source>
</evidence>
<feature type="domain" description="ATPase AAA-type core" evidence="1">
    <location>
        <begin position="1283"/>
        <end position="1403"/>
    </location>
</feature>
<dbReference type="SUPFAM" id="SSF52540">
    <property type="entry name" value="P-loop containing nucleoside triphosphate hydrolases"/>
    <property type="match status" value="1"/>
</dbReference>
<proteinExistence type="predicted"/>
<keyword evidence="5" id="KW-1185">Reference proteome</keyword>
<protein>
    <submittedName>
        <fullName evidence="4">DNA repair ATPase</fullName>
    </submittedName>
</protein>
<evidence type="ECO:0000259" key="3">
    <source>
        <dbReference type="Pfam" id="PF25472"/>
    </source>
</evidence>
<feature type="domain" description="DUF3686" evidence="2">
    <location>
        <begin position="38"/>
        <end position="476"/>
    </location>
</feature>
<dbReference type="Proteomes" id="UP000677305">
    <property type="component" value="Chromosome"/>
</dbReference>
<feature type="domain" description="DUF7902" evidence="3">
    <location>
        <begin position="598"/>
        <end position="680"/>
    </location>
</feature>
<dbReference type="InterPro" id="IPR020958">
    <property type="entry name" value="DUF3686"/>
</dbReference>
<dbReference type="InterPro" id="IPR003959">
    <property type="entry name" value="ATPase_AAA_core"/>
</dbReference>
<sequence length="1641" mass="189354">MILDVKDNKDIKTKNDNNDMENGTYEVIKNRLVKQGNDLKERVHKLNSVRKEVFGSIETKLLGSERIITENNCIPRDMAPVDDFFIFGYNVHIGLKSKVELSDVFSIYQYKDRTFQKQTLELINDDQFLRDFDELYKYYKNTFFAKFTIIEPYFYMVFQTGKNATDIKVFKWLIEDGRLTYVDCRSDHEVKFIGKNEFKFVKASRDDQRTGIHPHVSILDKVFVETIGGDLTIKVEDNTETGKGIYSEDVEDKDQNLDDAEIFYADLDQIIILKIKPYKENDYRYFIFNNKLKNVVRIDSIKDTCMLLPGNHGLIFPQGYYLQNGEYKVFDVPADNSVFDQMISSSNGEDYQYIFYNIDSGIYLVYSYNIIEQTIDTPIVCSGYSHFNNGEMIVFKNEEEPRKNHMIQIWQTPYVGKNYVSESKNDSILFNIGNKDIVNCMAECKIVYKLIQKGESYQSIYIDIVKESEQLIDSYFWLDKKEVYNLKEVLISIKETSTFAIGEFEKVVRIKKATKKQISSVSDEAEELLKKLEYGTFDSINEYVKVLADIRNLRGKIVSLRDLRYTDIQFVDSLDGKVKEKNEEFSKKCVEFIIKPKGLKPYADKVQELQDSVDKVNKSKEGKELWEKIDETCAELELLIDIVSNFKIEDPTMTTEIIDKISSLFSLINNTKARLKTRVEQFTKSEMTTQFNSQMKLLSQAVVNYLDVSDTVEKCDQYLNKVMVQIQELEGKFAEFDEYIDKLGEKREELYTAFESKKQALIDKLNKRILGLVNSSERIIKGITNRLGSYDSVEKINGYLATDIMAEKVRDIISQLRELGDNVKADEISSRLKKLKEDAIRQLKDKEELYVNGDNVIKLGQHHFSVNTKAIDLSIVQKDDELYYHITGTDFWDKVVHDDISRYEHVFSQSIVSESRDVYRGEYLAYLVFRAASTKQFESLDVLYSKSETQLVEIVQKYMEPRYQEGYTKGVHDSDAAKILKALLELNQNIDLLIYSSQVRASARLFWNRLIDADTKKLLTSRLRELAKVSEYFNTSPNLESYIPYIVEKLENTYNNVVLFDSKNIPDAAEYLCKEIMKNKDFVVSREAKKMYEGFVGYLRDKNALETFELSVKNSKDDIEGLFYLIKEWVNAYGTETNGFEDIDKDELAGLIDEVIVLLIENDANLGRVINMDSKITISELVGSHYVINEGTYKLAYTRFMNKLKYYSEVTVNDYIKFQDIKKELIKEFKTELNLDEFKPKVLSSFVRNKLIDKVYLPLIGDNLAKQIGVIGENKRTDLMGMLLLVSPPGYGKTTLMEYIASRLGIILVKVNGPSLGNDVTSLDPGKANNTSARDELKKLNLALKMGNNVMIYVDDIQHCNPEFLQKFISLCDGQRKIEGVYNGNGQTYDLRGKKVAVVMAGNPYTESGEKFKIPDMLSNRADVYNLGDMLRENEEAFKLSYIENSLTSNPVLSKLTSRSQKDIYGLIEMANGAERETVNLENNYSIDELNEYTSVIEKLFRVRDVVLKVNMEYIYSAAMADEYRNEPPFKLQGSYRNMNKIAEKIVPIMNDEELNHQILASYENDSQTLTSDAEANMLKWKEIVGCLNSEEQKRLDEIKSIFLKNKLIKGDDKLGQAVSVLSNLTDNIEMIKDILSASIK</sequence>
<dbReference type="GO" id="GO:0005524">
    <property type="term" value="F:ATP binding"/>
    <property type="evidence" value="ECO:0007669"/>
    <property type="project" value="InterPro"/>
</dbReference>
<evidence type="ECO:0000313" key="4">
    <source>
        <dbReference type="EMBL" id="QUH31031.1"/>
    </source>
</evidence>
<dbReference type="GO" id="GO:0016887">
    <property type="term" value="F:ATP hydrolysis activity"/>
    <property type="evidence" value="ECO:0007669"/>
    <property type="project" value="InterPro"/>
</dbReference>
<dbReference type="Gene3D" id="3.40.50.300">
    <property type="entry name" value="P-loop containing nucleotide triphosphate hydrolases"/>
    <property type="match status" value="1"/>
</dbReference>
<dbReference type="InterPro" id="IPR057224">
    <property type="entry name" value="DUF7902"/>
</dbReference>
<dbReference type="InterPro" id="IPR027417">
    <property type="entry name" value="P-loop_NTPase"/>
</dbReference>
<organism evidence="4 5">
    <name type="scientific">Vallitalea guaymasensis</name>
    <dbReference type="NCBI Taxonomy" id="1185412"/>
    <lineage>
        <taxon>Bacteria</taxon>
        <taxon>Bacillati</taxon>
        <taxon>Bacillota</taxon>
        <taxon>Clostridia</taxon>
        <taxon>Lachnospirales</taxon>
        <taxon>Vallitaleaceae</taxon>
        <taxon>Vallitalea</taxon>
    </lineage>
</organism>
<dbReference type="Pfam" id="PF00004">
    <property type="entry name" value="AAA"/>
    <property type="match status" value="1"/>
</dbReference>